<organism evidence="1 2">
    <name type="scientific">Azorhizophilus paspali</name>
    <name type="common">Azotobacter paspali</name>
    <dbReference type="NCBI Taxonomy" id="69963"/>
    <lineage>
        <taxon>Bacteria</taxon>
        <taxon>Pseudomonadati</taxon>
        <taxon>Pseudomonadota</taxon>
        <taxon>Gammaproteobacteria</taxon>
        <taxon>Pseudomonadales</taxon>
        <taxon>Pseudomonadaceae</taxon>
        <taxon>Azorhizophilus</taxon>
    </lineage>
</organism>
<protein>
    <submittedName>
        <fullName evidence="1">Uncharacterized protein</fullName>
    </submittedName>
</protein>
<reference evidence="1 2" key="1">
    <citation type="submission" date="2024-09" db="EMBL/GenBank/DDBJ databases">
        <authorList>
            <person name="Sun Q."/>
            <person name="Mori K."/>
        </authorList>
    </citation>
    <scope>NUCLEOTIDE SEQUENCE [LARGE SCALE GENOMIC DNA]</scope>
    <source>
        <strain evidence="1 2">NCAIM B.01794</strain>
    </source>
</reference>
<comment type="caution">
    <text evidence="1">The sequence shown here is derived from an EMBL/GenBank/DDBJ whole genome shotgun (WGS) entry which is preliminary data.</text>
</comment>
<dbReference type="EMBL" id="JBHLSS010000069">
    <property type="protein sequence ID" value="MFC0710158.1"/>
    <property type="molecule type" value="Genomic_DNA"/>
</dbReference>
<gene>
    <name evidence="1" type="ORF">ACFFGX_11490</name>
</gene>
<dbReference type="Proteomes" id="UP001589891">
    <property type="component" value="Unassembled WGS sequence"/>
</dbReference>
<accession>A0ABV6SKV9</accession>
<sequence>MNDLDEAMLAEMCESILDKHNFQSFENHVYNRENVDNGLYFAMYYGLLTEQYEDVLIKWASPFEEISVRLEVSVEGYVLKEHPIGKHLSTQGRSLACLKSECAIEPAAFVVHLRALIAAGVVVLYT</sequence>
<proteinExistence type="predicted"/>
<keyword evidence="2" id="KW-1185">Reference proteome</keyword>
<dbReference type="RefSeq" id="WP_376945914.1">
    <property type="nucleotide sequence ID" value="NZ_CP171449.1"/>
</dbReference>
<evidence type="ECO:0000313" key="2">
    <source>
        <dbReference type="Proteomes" id="UP001589891"/>
    </source>
</evidence>
<name>A0ABV6SKV9_AZOPA</name>
<evidence type="ECO:0000313" key="1">
    <source>
        <dbReference type="EMBL" id="MFC0710158.1"/>
    </source>
</evidence>